<dbReference type="Gene3D" id="3.20.20.150">
    <property type="entry name" value="Divalent-metal-dependent TIM barrel enzymes"/>
    <property type="match status" value="1"/>
</dbReference>
<dbReference type="InterPro" id="IPR036237">
    <property type="entry name" value="Xyl_isomerase-like_sf"/>
</dbReference>
<evidence type="ECO:0000313" key="9">
    <source>
        <dbReference type="Proteomes" id="UP001146670"/>
    </source>
</evidence>
<dbReference type="InterPro" id="IPR013560">
    <property type="entry name" value="DUF1722"/>
</dbReference>
<reference evidence="8" key="1">
    <citation type="submission" date="2022-12" db="EMBL/GenBank/DDBJ databases">
        <title>Description and comparative metabolic analysis of Aerococcus sp. nov., isolated from the feces of a pig.</title>
        <authorList>
            <person name="Chang Y.-H."/>
        </authorList>
    </citation>
    <scope>NUCLEOTIDE SEQUENCE</scope>
    <source>
        <strain evidence="8">YH-aer222</strain>
    </source>
</reference>
<dbReference type="NCBIfam" id="TIGR00629">
    <property type="entry name" value="uvde"/>
    <property type="match status" value="1"/>
</dbReference>
<evidence type="ECO:0000256" key="4">
    <source>
        <dbReference type="ARBA" id="ARBA00022769"/>
    </source>
</evidence>
<comment type="caution">
    <text evidence="8">The sequence shown here is derived from an EMBL/GenBank/DDBJ whole genome shotgun (WGS) entry which is preliminary data.</text>
</comment>
<keyword evidence="1" id="KW-0540">Nuclease</keyword>
<dbReference type="GO" id="GO:0009411">
    <property type="term" value="P:response to UV"/>
    <property type="evidence" value="ECO:0007669"/>
    <property type="project" value="InterPro"/>
</dbReference>
<accession>A0A9X3FM29</accession>
<dbReference type="EMBL" id="JAPRFR010000001">
    <property type="protein sequence ID" value="MCZ0725163.1"/>
    <property type="molecule type" value="Genomic_DNA"/>
</dbReference>
<name>A0A9X3FM29_9LACT</name>
<evidence type="ECO:0000256" key="1">
    <source>
        <dbReference type="ARBA" id="ARBA00022722"/>
    </source>
</evidence>
<evidence type="ECO:0000313" key="8">
    <source>
        <dbReference type="EMBL" id="MCZ0725163.1"/>
    </source>
</evidence>
<keyword evidence="9" id="KW-1185">Reference proteome</keyword>
<sequence>MKRIGYACLNLGLADSQMRTCRKSNASPDKLRDLITNNLAAMDKMIDYNIANAIKMYRISSDIIPFGSDLATNDLDWVTEFSETFIQLGQKIHDHDIRVSMHPGQYTVLNSPRPEVVDRAILDLEYHTTFLDALGVDKSHKIILHIGGVYGDKESAMERFVINYKHLPDRVKNRLIIENDDRLYTISEVLSLSEKTGAPVVYDNLHNACHPSDASKTDHYWISQAMKTWSKSDGQPKIHYSQQKRPGRLGAHTPTIYLKEFLDFYYSIQDLDVDIMLEVKDKNLSAVKCQLATQQDRHIKYLEKEWQRYKYAVLAHSQSHYQAVRELLKDKGSYPVVKFYTLIEEALDTDLDQGQEANTMDHIWGYFKNQATDKELSKYKRDKAKWLAGQFSKQRLKKFLYRLALKYKEAYLLQSLYFFLDN</sequence>
<protein>
    <submittedName>
        <fullName evidence="8">UV DNA damage repair endonuclease UvsE</fullName>
    </submittedName>
</protein>
<dbReference type="InterPro" id="IPR004601">
    <property type="entry name" value="UvdE"/>
</dbReference>
<dbReference type="Pfam" id="PF08349">
    <property type="entry name" value="DUF1722"/>
    <property type="match status" value="1"/>
</dbReference>
<feature type="domain" description="DUF1722" evidence="7">
    <location>
        <begin position="310"/>
        <end position="418"/>
    </location>
</feature>
<gene>
    <name evidence="8" type="primary">uvsE</name>
    <name evidence="8" type="ORF">OW157_01100</name>
</gene>
<keyword evidence="6" id="KW-0234">DNA repair</keyword>
<evidence type="ECO:0000256" key="2">
    <source>
        <dbReference type="ARBA" id="ARBA00022759"/>
    </source>
</evidence>
<proteinExistence type="predicted"/>
<dbReference type="RefSeq" id="WP_268751490.1">
    <property type="nucleotide sequence ID" value="NZ_JAPRFQ010000001.1"/>
</dbReference>
<keyword evidence="3" id="KW-0227">DNA damage</keyword>
<dbReference type="GO" id="GO:0016787">
    <property type="term" value="F:hydrolase activity"/>
    <property type="evidence" value="ECO:0007669"/>
    <property type="project" value="UniProtKB-KW"/>
</dbReference>
<evidence type="ECO:0000256" key="6">
    <source>
        <dbReference type="ARBA" id="ARBA00023204"/>
    </source>
</evidence>
<organism evidence="8 9">
    <name type="scientific">Aerococcus kribbianus</name>
    <dbReference type="NCBI Taxonomy" id="2999064"/>
    <lineage>
        <taxon>Bacteria</taxon>
        <taxon>Bacillati</taxon>
        <taxon>Bacillota</taxon>
        <taxon>Bacilli</taxon>
        <taxon>Lactobacillales</taxon>
        <taxon>Aerococcaceae</taxon>
        <taxon>Aerococcus</taxon>
    </lineage>
</organism>
<keyword evidence="5" id="KW-0378">Hydrolase</keyword>
<dbReference type="GO" id="GO:0004519">
    <property type="term" value="F:endonuclease activity"/>
    <property type="evidence" value="ECO:0007669"/>
    <property type="project" value="UniProtKB-KW"/>
</dbReference>
<dbReference type="SUPFAM" id="SSF51658">
    <property type="entry name" value="Xylose isomerase-like"/>
    <property type="match status" value="1"/>
</dbReference>
<keyword evidence="4" id="KW-0228">DNA excision</keyword>
<dbReference type="PANTHER" id="PTHR31290">
    <property type="entry name" value="UV-DAMAGE ENDONUCLEASE"/>
    <property type="match status" value="1"/>
</dbReference>
<dbReference type="AlphaFoldDB" id="A0A9X3FM29"/>
<evidence type="ECO:0000256" key="5">
    <source>
        <dbReference type="ARBA" id="ARBA00022801"/>
    </source>
</evidence>
<dbReference type="PANTHER" id="PTHR31290:SF5">
    <property type="entry name" value="UV-DAMAGE ENDONUCLEASE"/>
    <property type="match status" value="1"/>
</dbReference>
<evidence type="ECO:0000256" key="3">
    <source>
        <dbReference type="ARBA" id="ARBA00022763"/>
    </source>
</evidence>
<dbReference type="GO" id="GO:0006289">
    <property type="term" value="P:nucleotide-excision repair"/>
    <property type="evidence" value="ECO:0007669"/>
    <property type="project" value="InterPro"/>
</dbReference>
<keyword evidence="2 8" id="KW-0255">Endonuclease</keyword>
<dbReference type="Pfam" id="PF03851">
    <property type="entry name" value="UvdE"/>
    <property type="match status" value="1"/>
</dbReference>
<evidence type="ECO:0000259" key="7">
    <source>
        <dbReference type="Pfam" id="PF08349"/>
    </source>
</evidence>
<dbReference type="Proteomes" id="UP001146670">
    <property type="component" value="Unassembled WGS sequence"/>
</dbReference>